<dbReference type="Proteomes" id="UP000503017">
    <property type="component" value="Chromosome"/>
</dbReference>
<evidence type="ECO:0000313" key="10">
    <source>
        <dbReference type="EMBL" id="QKD01458.1"/>
    </source>
</evidence>
<dbReference type="PANTHER" id="PTHR33908:SF11">
    <property type="entry name" value="MEMBRANE PROTEIN"/>
    <property type="match status" value="1"/>
</dbReference>
<dbReference type="GO" id="GO:0009103">
    <property type="term" value="P:lipopolysaccharide biosynthetic process"/>
    <property type="evidence" value="ECO:0007669"/>
    <property type="project" value="UniProtKB-ARBA"/>
</dbReference>
<dbReference type="EMBL" id="CP033367">
    <property type="protein sequence ID" value="QKD01458.1"/>
    <property type="molecule type" value="Genomic_DNA"/>
</dbReference>
<feature type="transmembrane region" description="Helical" evidence="8">
    <location>
        <begin position="374"/>
        <end position="394"/>
    </location>
</feature>
<feature type="transmembrane region" description="Helical" evidence="8">
    <location>
        <begin position="107"/>
        <end position="130"/>
    </location>
</feature>
<keyword evidence="5 8" id="KW-0812">Transmembrane</keyword>
<gene>
    <name evidence="10" type="ORF">EB235_07995</name>
</gene>
<organism evidence="10 11">
    <name type="scientific">Mesorhizobium loti R88b</name>
    <dbReference type="NCBI Taxonomy" id="935548"/>
    <lineage>
        <taxon>Bacteria</taxon>
        <taxon>Pseudomonadati</taxon>
        <taxon>Pseudomonadota</taxon>
        <taxon>Alphaproteobacteria</taxon>
        <taxon>Hyphomicrobiales</taxon>
        <taxon>Phyllobacteriaceae</taxon>
        <taxon>Mesorhizobium</taxon>
    </lineage>
</organism>
<feature type="transmembrane region" description="Helical" evidence="8">
    <location>
        <begin position="319"/>
        <end position="338"/>
    </location>
</feature>
<feature type="transmembrane region" description="Helical" evidence="8">
    <location>
        <begin position="227"/>
        <end position="247"/>
    </location>
</feature>
<evidence type="ECO:0000256" key="2">
    <source>
        <dbReference type="ARBA" id="ARBA00022475"/>
    </source>
</evidence>
<evidence type="ECO:0000256" key="6">
    <source>
        <dbReference type="ARBA" id="ARBA00022989"/>
    </source>
</evidence>
<feature type="transmembrane region" description="Helical" evidence="8">
    <location>
        <begin position="136"/>
        <end position="156"/>
    </location>
</feature>
<accession>A0A6M7WNN4</accession>
<evidence type="ECO:0000256" key="3">
    <source>
        <dbReference type="ARBA" id="ARBA00022676"/>
    </source>
</evidence>
<evidence type="ECO:0000259" key="9">
    <source>
        <dbReference type="Pfam" id="PF13231"/>
    </source>
</evidence>
<evidence type="ECO:0000256" key="4">
    <source>
        <dbReference type="ARBA" id="ARBA00022679"/>
    </source>
</evidence>
<sequence length="513" mass="55527">MLVKKQHVETPRARYQAMTVSQSIKQTGWVRLGQRGDSQVLAILVLAALSASLAFCNLDFPYGIQPDEPIKVAFAAGQHHNYLHPPLLIILARFAGWLCGASSEHDYLLVGRSVSAVACVAASVLFYAVLRRHADGINAFLWACVFAASPAIAVHAHYFKEDAVLVFAICVGLHALVRLKEQVSTVNLVYFGFALGLAVTAKYVGAGNSLVLFIVAIVSCRLNLRQAIIIAATDALTVVAIFGVSLLSETGSGLSTVISGLGTELRHAEAGHDLKEWFWEGYGLTHFRYHLIPSLTGPTVAIALGAIAIAIIADRNKYVAAYAGGAFIWLFLLELSPLKLVGQMRYILPVVVYLLLAAGIACSRSIGARSRLAAIGLGLVAMVASAHAGMAYVANLDRQTDTRFAAMRFLEKQGITHFVVDYPMGEPAPQTRDYRDLSSTDYLVSQKFQRYLRGGGLSAQDPRVYELAGMFRCLDSHVAAEFSKPYGDYGYVAPTVRIYDLRDARSCVPGNGP</sequence>
<comment type="subcellular location">
    <subcellularLocation>
        <location evidence="1">Cell membrane</location>
        <topology evidence="1">Multi-pass membrane protein</topology>
    </subcellularLocation>
</comment>
<proteinExistence type="predicted"/>
<dbReference type="GO" id="GO:0005886">
    <property type="term" value="C:plasma membrane"/>
    <property type="evidence" value="ECO:0007669"/>
    <property type="project" value="UniProtKB-SubCell"/>
</dbReference>
<dbReference type="Pfam" id="PF13231">
    <property type="entry name" value="PMT_2"/>
    <property type="match status" value="1"/>
</dbReference>
<evidence type="ECO:0000256" key="8">
    <source>
        <dbReference type="SAM" id="Phobius"/>
    </source>
</evidence>
<keyword evidence="6 8" id="KW-1133">Transmembrane helix</keyword>
<dbReference type="InterPro" id="IPR050297">
    <property type="entry name" value="LipidA_mod_glycosyltrf_83"/>
</dbReference>
<keyword evidence="4" id="KW-0808">Transferase</keyword>
<evidence type="ECO:0000256" key="5">
    <source>
        <dbReference type="ARBA" id="ARBA00022692"/>
    </source>
</evidence>
<feature type="transmembrane region" description="Helical" evidence="8">
    <location>
        <begin position="344"/>
        <end position="362"/>
    </location>
</feature>
<feature type="domain" description="Glycosyltransferase RgtA/B/C/D-like" evidence="9">
    <location>
        <begin position="109"/>
        <end position="240"/>
    </location>
</feature>
<evidence type="ECO:0000313" key="11">
    <source>
        <dbReference type="Proteomes" id="UP000503017"/>
    </source>
</evidence>
<keyword evidence="3" id="KW-0328">Glycosyltransferase</keyword>
<reference evidence="10 11" key="1">
    <citation type="submission" date="2018-10" db="EMBL/GenBank/DDBJ databases">
        <authorList>
            <person name="Perry B.J."/>
            <person name="Sullivan J.T."/>
            <person name="Murphy R.J.T."/>
            <person name="Ramsay J.P."/>
            <person name="Ronson C.W."/>
        </authorList>
    </citation>
    <scope>NUCLEOTIDE SEQUENCE [LARGE SCALE GENOMIC DNA]</scope>
    <source>
        <strain evidence="10 11">R88b</strain>
    </source>
</reference>
<feature type="transmembrane region" description="Helical" evidence="8">
    <location>
        <begin position="191"/>
        <end position="215"/>
    </location>
</feature>
<dbReference type="InterPro" id="IPR038731">
    <property type="entry name" value="RgtA/B/C-like"/>
</dbReference>
<feature type="transmembrane region" description="Helical" evidence="8">
    <location>
        <begin position="291"/>
        <end position="312"/>
    </location>
</feature>
<dbReference type="AlphaFoldDB" id="A0A6M7WNN4"/>
<protein>
    <recommendedName>
        <fullName evidence="9">Glycosyltransferase RgtA/B/C/D-like domain-containing protein</fullName>
    </recommendedName>
</protein>
<keyword evidence="2" id="KW-1003">Cell membrane</keyword>
<dbReference type="RefSeq" id="WP_027031511.1">
    <property type="nucleotide sequence ID" value="NZ_CP033367.1"/>
</dbReference>
<name>A0A6M7WNN4_RHILI</name>
<evidence type="ECO:0000256" key="7">
    <source>
        <dbReference type="ARBA" id="ARBA00023136"/>
    </source>
</evidence>
<dbReference type="GO" id="GO:0016763">
    <property type="term" value="F:pentosyltransferase activity"/>
    <property type="evidence" value="ECO:0007669"/>
    <property type="project" value="TreeGrafter"/>
</dbReference>
<feature type="transmembrane region" description="Helical" evidence="8">
    <location>
        <begin position="40"/>
        <end position="62"/>
    </location>
</feature>
<dbReference type="PANTHER" id="PTHR33908">
    <property type="entry name" value="MANNOSYLTRANSFERASE YKCB-RELATED"/>
    <property type="match status" value="1"/>
</dbReference>
<keyword evidence="7 8" id="KW-0472">Membrane</keyword>
<evidence type="ECO:0000256" key="1">
    <source>
        <dbReference type="ARBA" id="ARBA00004651"/>
    </source>
</evidence>